<feature type="transmembrane region" description="Helical" evidence="7">
    <location>
        <begin position="193"/>
        <end position="212"/>
    </location>
</feature>
<feature type="region of interest" description="Disordered" evidence="6">
    <location>
        <begin position="163"/>
        <end position="186"/>
    </location>
</feature>
<keyword evidence="7" id="KW-0812">Transmembrane</keyword>
<dbReference type="InterPro" id="IPR019931">
    <property type="entry name" value="LPXTG_anchor"/>
</dbReference>
<keyword evidence="2" id="KW-0134">Cell wall</keyword>
<evidence type="ECO:0000256" key="5">
    <source>
        <dbReference type="ARBA" id="ARBA00023088"/>
    </source>
</evidence>
<keyword evidence="10" id="KW-1185">Reference proteome</keyword>
<evidence type="ECO:0000256" key="4">
    <source>
        <dbReference type="ARBA" id="ARBA00022729"/>
    </source>
</evidence>
<evidence type="ECO:0000259" key="8">
    <source>
        <dbReference type="Pfam" id="PF00746"/>
    </source>
</evidence>
<evidence type="ECO:0000256" key="1">
    <source>
        <dbReference type="ARBA" id="ARBA00004168"/>
    </source>
</evidence>
<evidence type="ECO:0000313" key="10">
    <source>
        <dbReference type="Proteomes" id="UP001377337"/>
    </source>
</evidence>
<evidence type="ECO:0000256" key="2">
    <source>
        <dbReference type="ARBA" id="ARBA00022512"/>
    </source>
</evidence>
<keyword evidence="7" id="KW-1133">Transmembrane helix</keyword>
<gene>
    <name evidence="9" type="ORF">WCV65_19230</name>
</gene>
<evidence type="ECO:0000256" key="7">
    <source>
        <dbReference type="SAM" id="Phobius"/>
    </source>
</evidence>
<organism evidence="9 10">
    <name type="scientific">Metabacillus sediminis</name>
    <dbReference type="NCBI Taxonomy" id="3117746"/>
    <lineage>
        <taxon>Bacteria</taxon>
        <taxon>Bacillati</taxon>
        <taxon>Bacillota</taxon>
        <taxon>Bacilli</taxon>
        <taxon>Bacillales</taxon>
        <taxon>Bacillaceae</taxon>
        <taxon>Metabacillus</taxon>
    </lineage>
</organism>
<keyword evidence="3" id="KW-0964">Secreted</keyword>
<dbReference type="Proteomes" id="UP001377337">
    <property type="component" value="Chromosome"/>
</dbReference>
<dbReference type="NCBIfam" id="TIGR01167">
    <property type="entry name" value="LPXTG_anchor"/>
    <property type="match status" value="1"/>
</dbReference>
<keyword evidence="7" id="KW-0472">Membrane</keyword>
<reference evidence="9 10" key="1">
    <citation type="submission" date="2024-02" db="EMBL/GenBank/DDBJ databases">
        <title>Seven novel Bacillus-like species.</title>
        <authorList>
            <person name="Liu G."/>
        </authorList>
    </citation>
    <scope>NUCLEOTIDE SEQUENCE [LARGE SCALE GENOMIC DNA]</scope>
    <source>
        <strain evidence="9 10">FJAT-52054</strain>
    </source>
</reference>
<sequence length="222" mass="24303">MKLFSVFIKWFAAIIIFLFSMAPMVPVKKASAASEPSEISLSVNPNPYLFSLSNLKPGDWSTRKIVVKNEGKQAFQYHMSVKKNSGSDKFYNVLDVKISSQGETLYSGPLKSFKLVNPRLLEKGQEETFVITVQFPISAGNEYQKLRTEAVFSFQAADLVPPASDQDQVGGVNTASNGNAQSGLPKTGEESPVMIVFTGILLMTLGFGLFFYKKNALPKLGG</sequence>
<dbReference type="RefSeq" id="WP_338778750.1">
    <property type="nucleotide sequence ID" value="NZ_CP147407.1"/>
</dbReference>
<proteinExistence type="predicted"/>
<name>A0ABZ2NFS3_9BACI</name>
<dbReference type="EMBL" id="CP147407">
    <property type="protein sequence ID" value="WXB96641.1"/>
    <property type="molecule type" value="Genomic_DNA"/>
</dbReference>
<dbReference type="Pfam" id="PF00746">
    <property type="entry name" value="Gram_pos_anchor"/>
    <property type="match status" value="1"/>
</dbReference>
<evidence type="ECO:0000256" key="6">
    <source>
        <dbReference type="SAM" id="MobiDB-lite"/>
    </source>
</evidence>
<comment type="subcellular location">
    <subcellularLocation>
        <location evidence="1">Secreted</location>
        <location evidence="1">Cell wall</location>
        <topology evidence="1">Peptidoglycan-anchor</topology>
    </subcellularLocation>
</comment>
<keyword evidence="4" id="KW-0732">Signal</keyword>
<accession>A0ABZ2NFS3</accession>
<feature type="compositionally biased region" description="Polar residues" evidence="6">
    <location>
        <begin position="165"/>
        <end position="184"/>
    </location>
</feature>
<evidence type="ECO:0000313" key="9">
    <source>
        <dbReference type="EMBL" id="WXB96641.1"/>
    </source>
</evidence>
<keyword evidence="5" id="KW-0572">Peptidoglycan-anchor</keyword>
<evidence type="ECO:0000256" key="3">
    <source>
        <dbReference type="ARBA" id="ARBA00022525"/>
    </source>
</evidence>
<feature type="domain" description="Gram-positive cocci surface proteins LPxTG" evidence="8">
    <location>
        <begin position="179"/>
        <end position="214"/>
    </location>
</feature>
<protein>
    <submittedName>
        <fullName evidence="9">LPXTG cell wall anchor domain-containing protein</fullName>
    </submittedName>
</protein>